<dbReference type="GO" id="GO:0004674">
    <property type="term" value="F:protein serine/threonine kinase activity"/>
    <property type="evidence" value="ECO:0007669"/>
    <property type="project" value="UniProtKB-KW"/>
</dbReference>
<dbReference type="Gene3D" id="1.10.510.10">
    <property type="entry name" value="Transferase(Phosphotransferase) domain 1"/>
    <property type="match status" value="1"/>
</dbReference>
<keyword evidence="1" id="KW-0723">Serine/threonine-protein kinase</keyword>
<dbReference type="InterPro" id="IPR011009">
    <property type="entry name" value="Kinase-like_dom_sf"/>
</dbReference>
<keyword evidence="2" id="KW-0808">Transferase</keyword>
<reference evidence="6 7" key="1">
    <citation type="submission" date="2020-08" db="EMBL/GenBank/DDBJ databases">
        <title>Plant Genome Project.</title>
        <authorList>
            <person name="Zhang R.-G."/>
        </authorList>
    </citation>
    <scope>NUCLEOTIDE SEQUENCE [LARGE SCALE GENOMIC DNA]</scope>
    <source>
        <tissue evidence="6">Rhizome</tissue>
    </source>
</reference>
<name>A0A8J5HG07_ZINOF</name>
<dbReference type="Gene3D" id="3.30.200.20">
    <property type="entry name" value="Phosphorylase Kinase, domain 1"/>
    <property type="match status" value="1"/>
</dbReference>
<proteinExistence type="predicted"/>
<sequence>MAAVLSGDARVVGGIEEKYVLDRELGRGEFGATYLCLDHFTGELLAYKSISKRKLRTAVDVEDVQGAKNLVRLMLEPDPKLRLTAKQVLEHHWILNAKKASNVPLGDVVKSRLKQFSRMNRFKKRALRVCLTAISS</sequence>
<dbReference type="AlphaFoldDB" id="A0A8J5HG07"/>
<protein>
    <recommendedName>
        <fullName evidence="8">Protein kinase domain-containing protein</fullName>
    </recommendedName>
</protein>
<evidence type="ECO:0000256" key="3">
    <source>
        <dbReference type="ARBA" id="ARBA00022741"/>
    </source>
</evidence>
<evidence type="ECO:0000256" key="4">
    <source>
        <dbReference type="ARBA" id="ARBA00022777"/>
    </source>
</evidence>
<evidence type="ECO:0000313" key="7">
    <source>
        <dbReference type="Proteomes" id="UP000734854"/>
    </source>
</evidence>
<keyword evidence="7" id="KW-1185">Reference proteome</keyword>
<keyword evidence="5" id="KW-0067">ATP-binding</keyword>
<dbReference type="SUPFAM" id="SSF56112">
    <property type="entry name" value="Protein kinase-like (PK-like)"/>
    <property type="match status" value="2"/>
</dbReference>
<dbReference type="InterPro" id="IPR050205">
    <property type="entry name" value="CDPK_Ser/Thr_kinases"/>
</dbReference>
<evidence type="ECO:0000256" key="5">
    <source>
        <dbReference type="ARBA" id="ARBA00022840"/>
    </source>
</evidence>
<gene>
    <name evidence="6" type="ORF">ZIOFF_016157</name>
</gene>
<keyword evidence="3" id="KW-0547">Nucleotide-binding</keyword>
<comment type="caution">
    <text evidence="6">The sequence shown here is derived from an EMBL/GenBank/DDBJ whole genome shotgun (WGS) entry which is preliminary data.</text>
</comment>
<evidence type="ECO:0000256" key="1">
    <source>
        <dbReference type="ARBA" id="ARBA00022527"/>
    </source>
</evidence>
<keyword evidence="4" id="KW-0418">Kinase</keyword>
<evidence type="ECO:0008006" key="8">
    <source>
        <dbReference type="Google" id="ProtNLM"/>
    </source>
</evidence>
<accession>A0A8J5HG07</accession>
<dbReference type="EMBL" id="JACMSC010000004">
    <property type="protein sequence ID" value="KAG6526180.1"/>
    <property type="molecule type" value="Genomic_DNA"/>
</dbReference>
<dbReference type="PANTHER" id="PTHR24349">
    <property type="entry name" value="SERINE/THREONINE-PROTEIN KINASE"/>
    <property type="match status" value="1"/>
</dbReference>
<dbReference type="GO" id="GO:0005524">
    <property type="term" value="F:ATP binding"/>
    <property type="evidence" value="ECO:0007669"/>
    <property type="project" value="UniProtKB-KW"/>
</dbReference>
<organism evidence="6 7">
    <name type="scientific">Zingiber officinale</name>
    <name type="common">Ginger</name>
    <name type="synonym">Amomum zingiber</name>
    <dbReference type="NCBI Taxonomy" id="94328"/>
    <lineage>
        <taxon>Eukaryota</taxon>
        <taxon>Viridiplantae</taxon>
        <taxon>Streptophyta</taxon>
        <taxon>Embryophyta</taxon>
        <taxon>Tracheophyta</taxon>
        <taxon>Spermatophyta</taxon>
        <taxon>Magnoliopsida</taxon>
        <taxon>Liliopsida</taxon>
        <taxon>Zingiberales</taxon>
        <taxon>Zingiberaceae</taxon>
        <taxon>Zingiber</taxon>
    </lineage>
</organism>
<evidence type="ECO:0000313" key="6">
    <source>
        <dbReference type="EMBL" id="KAG6526180.1"/>
    </source>
</evidence>
<dbReference type="Proteomes" id="UP000734854">
    <property type="component" value="Unassembled WGS sequence"/>
</dbReference>
<evidence type="ECO:0000256" key="2">
    <source>
        <dbReference type="ARBA" id="ARBA00022679"/>
    </source>
</evidence>